<keyword evidence="5" id="KW-0805">Transcription regulation</keyword>
<evidence type="ECO:0000256" key="7">
    <source>
        <dbReference type="ARBA" id="ARBA00023163"/>
    </source>
</evidence>
<name>A0A410WYI7_9BACL</name>
<dbReference type="InterPro" id="IPR051313">
    <property type="entry name" value="Bact_iron-sidero_bind"/>
</dbReference>
<dbReference type="RefSeq" id="WP_084706493.1">
    <property type="nucleotide sequence ID" value="NZ_JAMDMJ010000013.1"/>
</dbReference>
<proteinExistence type="inferred from homology"/>
<dbReference type="GO" id="GO:0030288">
    <property type="term" value="C:outer membrane-bounded periplasmic space"/>
    <property type="evidence" value="ECO:0007669"/>
    <property type="project" value="TreeGrafter"/>
</dbReference>
<dbReference type="Gene3D" id="3.40.50.1980">
    <property type="entry name" value="Nitrogenase molybdenum iron protein domain"/>
    <property type="match status" value="2"/>
</dbReference>
<dbReference type="InterPro" id="IPR020449">
    <property type="entry name" value="Tscrpt_reg_AraC-type_HTH"/>
</dbReference>
<dbReference type="EMBL" id="CP026520">
    <property type="protein sequence ID" value="QAV19272.1"/>
    <property type="molecule type" value="Genomic_DNA"/>
</dbReference>
<evidence type="ECO:0000256" key="4">
    <source>
        <dbReference type="ARBA" id="ARBA00022729"/>
    </source>
</evidence>
<dbReference type="SUPFAM" id="SSF46689">
    <property type="entry name" value="Homeodomain-like"/>
    <property type="match status" value="1"/>
</dbReference>
<evidence type="ECO:0000313" key="10">
    <source>
        <dbReference type="Proteomes" id="UP000288943"/>
    </source>
</evidence>
<dbReference type="InterPro" id="IPR018060">
    <property type="entry name" value="HTH_AraC"/>
</dbReference>
<dbReference type="SUPFAM" id="SSF53807">
    <property type="entry name" value="Helical backbone' metal receptor"/>
    <property type="match status" value="1"/>
</dbReference>
<comment type="subcellular location">
    <subcellularLocation>
        <location evidence="1">Cell envelope</location>
    </subcellularLocation>
</comment>
<keyword evidence="4" id="KW-0732">Signal</keyword>
<dbReference type="InterPro" id="IPR002491">
    <property type="entry name" value="ABC_transptr_periplasmic_BD"/>
</dbReference>
<sequence length="259" mass="29248">MLLSTSDTLREIAHRVGFKDEYYFARRFRSTMGVTPKQYARSQSRGTEQKNSSATEQYSRVIAIGYALGDLLSLGIKPVGADMTIIGKKVVFRDLLRGIADIGLLGEPGKIKALEPDLIICNSFCMDWPEQLSNIAPTINIDRFIPTYKRILEVAELFGKETQARSWVRNHTHKLEEVWSKLSDQIGKDETASIFVWMEGTLYAMGMKGIGLTLYHPMAFKPSAIYCSALINKFTSSISEFNKYLSYFGMRLRSKNASI</sequence>
<dbReference type="Pfam" id="PF01497">
    <property type="entry name" value="Peripla_BP_2"/>
    <property type="match status" value="1"/>
</dbReference>
<evidence type="ECO:0000256" key="6">
    <source>
        <dbReference type="ARBA" id="ARBA00023125"/>
    </source>
</evidence>
<evidence type="ECO:0000256" key="1">
    <source>
        <dbReference type="ARBA" id="ARBA00004196"/>
    </source>
</evidence>
<dbReference type="InterPro" id="IPR009057">
    <property type="entry name" value="Homeodomain-like_sf"/>
</dbReference>
<evidence type="ECO:0000313" key="9">
    <source>
        <dbReference type="EMBL" id="QAV19272.1"/>
    </source>
</evidence>
<dbReference type="GO" id="GO:1901678">
    <property type="term" value="P:iron coordination entity transport"/>
    <property type="evidence" value="ECO:0007669"/>
    <property type="project" value="UniProtKB-ARBA"/>
</dbReference>
<organism evidence="9 10">
    <name type="scientific">Paenibacillus chitinolyticus</name>
    <dbReference type="NCBI Taxonomy" id="79263"/>
    <lineage>
        <taxon>Bacteria</taxon>
        <taxon>Bacillati</taxon>
        <taxon>Bacillota</taxon>
        <taxon>Bacilli</taxon>
        <taxon>Bacillales</taxon>
        <taxon>Paenibacillaceae</taxon>
        <taxon>Paenibacillus</taxon>
    </lineage>
</organism>
<dbReference type="PROSITE" id="PS01124">
    <property type="entry name" value="HTH_ARAC_FAMILY_2"/>
    <property type="match status" value="1"/>
</dbReference>
<evidence type="ECO:0000256" key="3">
    <source>
        <dbReference type="ARBA" id="ARBA00022448"/>
    </source>
</evidence>
<keyword evidence="6" id="KW-0238">DNA-binding</keyword>
<keyword evidence="7" id="KW-0804">Transcription</keyword>
<dbReference type="Gene3D" id="1.10.10.60">
    <property type="entry name" value="Homeodomain-like"/>
    <property type="match status" value="1"/>
</dbReference>
<evidence type="ECO:0000256" key="2">
    <source>
        <dbReference type="ARBA" id="ARBA00008814"/>
    </source>
</evidence>
<keyword evidence="3" id="KW-0813">Transport</keyword>
<dbReference type="Proteomes" id="UP000288943">
    <property type="component" value="Chromosome"/>
</dbReference>
<protein>
    <recommendedName>
        <fullName evidence="8">HTH araC/xylS-type domain-containing protein</fullName>
    </recommendedName>
</protein>
<evidence type="ECO:0000256" key="5">
    <source>
        <dbReference type="ARBA" id="ARBA00023015"/>
    </source>
</evidence>
<feature type="domain" description="HTH araC/xylS-type" evidence="8">
    <location>
        <begin position="1"/>
        <end position="42"/>
    </location>
</feature>
<dbReference type="GO" id="GO:0003700">
    <property type="term" value="F:DNA-binding transcription factor activity"/>
    <property type="evidence" value="ECO:0007669"/>
    <property type="project" value="InterPro"/>
</dbReference>
<dbReference type="PANTHER" id="PTHR30532">
    <property type="entry name" value="IRON III DICITRATE-BINDING PERIPLASMIC PROTEIN"/>
    <property type="match status" value="1"/>
</dbReference>
<dbReference type="Pfam" id="PF00165">
    <property type="entry name" value="HTH_AraC"/>
    <property type="match status" value="1"/>
</dbReference>
<gene>
    <name evidence="9" type="ORF">PC41400_16960</name>
</gene>
<dbReference type="PRINTS" id="PR00032">
    <property type="entry name" value="HTHARAC"/>
</dbReference>
<dbReference type="AlphaFoldDB" id="A0A410WYI7"/>
<dbReference type="KEGG" id="pchi:PC41400_16960"/>
<dbReference type="GO" id="GO:0043565">
    <property type="term" value="F:sequence-specific DNA binding"/>
    <property type="evidence" value="ECO:0007669"/>
    <property type="project" value="InterPro"/>
</dbReference>
<dbReference type="OrthoDB" id="2660924at2"/>
<dbReference type="PANTHER" id="PTHR30532:SF26">
    <property type="entry name" value="IRON(3+)-HYDROXAMATE-BINDING PROTEIN FHUD"/>
    <property type="match status" value="1"/>
</dbReference>
<comment type="similarity">
    <text evidence="2">Belongs to the bacterial solute-binding protein 8 family.</text>
</comment>
<accession>A0A410WYI7</accession>
<evidence type="ECO:0000259" key="8">
    <source>
        <dbReference type="PROSITE" id="PS01124"/>
    </source>
</evidence>
<reference evidence="9 10" key="1">
    <citation type="submission" date="2018-01" db="EMBL/GenBank/DDBJ databases">
        <title>The whole genome sequencing and assembly of Paenibacillus chitinolyticus KCCM 41400 strain.</title>
        <authorList>
            <person name="Kim J.-Y."/>
            <person name="Park M.-K."/>
            <person name="Lee Y.-J."/>
            <person name="Yi H."/>
            <person name="Bahn Y.-S."/>
            <person name="Kim J.F."/>
            <person name="Lee D.-W."/>
        </authorList>
    </citation>
    <scope>NUCLEOTIDE SEQUENCE [LARGE SCALE GENOMIC DNA]</scope>
    <source>
        <strain evidence="9 10">KCCM 41400</strain>
    </source>
</reference>